<dbReference type="EMBL" id="JAFBMS010001437">
    <property type="protein sequence ID" value="KAG9329149.1"/>
    <property type="molecule type" value="Genomic_DNA"/>
</dbReference>
<sequence length="60" mass="6729">MLFVISVHEGCALRCAVCEKHCCGLAEDTGQSRLKFMLEIYLVPTPGLSLVSRRFVQRES</sequence>
<evidence type="ECO:0000313" key="1">
    <source>
        <dbReference type="EMBL" id="KAG9329149.1"/>
    </source>
</evidence>
<evidence type="ECO:0000313" key="3">
    <source>
        <dbReference type="Proteomes" id="UP000824540"/>
    </source>
</evidence>
<reference evidence="1" key="1">
    <citation type="thesis" date="2021" institute="BYU ScholarsArchive" country="Provo, UT, USA">
        <title>Applications of and Algorithms for Genome Assembly and Genomic Analyses with an Emphasis on Marine Teleosts.</title>
        <authorList>
            <person name="Pickett B.D."/>
        </authorList>
    </citation>
    <scope>NUCLEOTIDE SEQUENCE</scope>
    <source>
        <strain evidence="1">HI-2016</strain>
    </source>
</reference>
<organism evidence="1 3">
    <name type="scientific">Albula glossodonta</name>
    <name type="common">roundjaw bonefish</name>
    <dbReference type="NCBI Taxonomy" id="121402"/>
    <lineage>
        <taxon>Eukaryota</taxon>
        <taxon>Metazoa</taxon>
        <taxon>Chordata</taxon>
        <taxon>Craniata</taxon>
        <taxon>Vertebrata</taxon>
        <taxon>Euteleostomi</taxon>
        <taxon>Actinopterygii</taxon>
        <taxon>Neopterygii</taxon>
        <taxon>Teleostei</taxon>
        <taxon>Albuliformes</taxon>
        <taxon>Albulidae</taxon>
        <taxon>Albula</taxon>
    </lineage>
</organism>
<evidence type="ECO:0000313" key="2">
    <source>
        <dbReference type="EMBL" id="KAG9347051.1"/>
    </source>
</evidence>
<name>A0A8T2ML84_9TELE</name>
<comment type="caution">
    <text evidence="1">The sequence shown here is derived from an EMBL/GenBank/DDBJ whole genome shotgun (WGS) entry which is preliminary data.</text>
</comment>
<protein>
    <submittedName>
        <fullName evidence="1">Uncharacterized protein</fullName>
    </submittedName>
</protein>
<dbReference type="EMBL" id="JAFBMS010000014">
    <property type="protein sequence ID" value="KAG9347051.1"/>
    <property type="molecule type" value="Genomic_DNA"/>
</dbReference>
<dbReference type="AlphaFoldDB" id="A0A8T2ML84"/>
<dbReference type="Proteomes" id="UP000824540">
    <property type="component" value="Unassembled WGS sequence"/>
</dbReference>
<gene>
    <name evidence="2" type="ORF">JZ751_005978</name>
    <name evidence="1" type="ORF">JZ751_007469</name>
</gene>
<keyword evidence="3" id="KW-1185">Reference proteome</keyword>
<proteinExistence type="predicted"/>
<accession>A0A8T2ML84</accession>